<dbReference type="Pfam" id="PF00535">
    <property type="entry name" value="Glycos_transf_2"/>
    <property type="match status" value="1"/>
</dbReference>
<dbReference type="PANTHER" id="PTHR22916:SF65">
    <property type="entry name" value="SLR1065 PROTEIN"/>
    <property type="match status" value="1"/>
</dbReference>
<name>A0ABV1RVC9_9BACT</name>
<dbReference type="PANTHER" id="PTHR22916">
    <property type="entry name" value="GLYCOSYLTRANSFERASE"/>
    <property type="match status" value="1"/>
</dbReference>
<dbReference type="InterPro" id="IPR001173">
    <property type="entry name" value="Glyco_trans_2-like"/>
</dbReference>
<dbReference type="InterPro" id="IPR029044">
    <property type="entry name" value="Nucleotide-diphossugar_trans"/>
</dbReference>
<accession>A0ABV1RVC9</accession>
<protein>
    <submittedName>
        <fullName evidence="2">Glycosyltransferase family 2 protein</fullName>
        <ecNumber evidence="2">2.4.-.-</ecNumber>
    </submittedName>
</protein>
<feature type="domain" description="Glycosyltransferase 2-like" evidence="1">
    <location>
        <begin position="4"/>
        <end position="139"/>
    </location>
</feature>
<organism evidence="2 3">
    <name type="scientific">Pontibacter populi</name>
    <dbReference type="NCBI Taxonomy" id="890055"/>
    <lineage>
        <taxon>Bacteria</taxon>
        <taxon>Pseudomonadati</taxon>
        <taxon>Bacteroidota</taxon>
        <taxon>Cytophagia</taxon>
        <taxon>Cytophagales</taxon>
        <taxon>Hymenobacteraceae</taxon>
        <taxon>Pontibacter</taxon>
    </lineage>
</organism>
<evidence type="ECO:0000313" key="3">
    <source>
        <dbReference type="Proteomes" id="UP001476807"/>
    </source>
</evidence>
<keyword evidence="2" id="KW-0328">Glycosyltransferase</keyword>
<proteinExistence type="predicted"/>
<evidence type="ECO:0000259" key="1">
    <source>
        <dbReference type="Pfam" id="PF00535"/>
    </source>
</evidence>
<dbReference type="EC" id="2.4.-.-" evidence="2"/>
<keyword evidence="3" id="KW-1185">Reference proteome</keyword>
<reference evidence="2 3" key="1">
    <citation type="submission" date="2024-06" db="EMBL/GenBank/DDBJ databases">
        <title>Pontibacter populi HYL7-15.</title>
        <authorList>
            <person name="Kim M.K."/>
        </authorList>
    </citation>
    <scope>NUCLEOTIDE SEQUENCE [LARGE SCALE GENOMIC DNA]</scope>
    <source>
        <strain evidence="2 3">HYL7-15</strain>
    </source>
</reference>
<comment type="caution">
    <text evidence="2">The sequence shown here is derived from an EMBL/GenBank/DDBJ whole genome shotgun (WGS) entry which is preliminary data.</text>
</comment>
<dbReference type="EMBL" id="JBEOKT010000010">
    <property type="protein sequence ID" value="MER2998310.1"/>
    <property type="molecule type" value="Genomic_DNA"/>
</dbReference>
<keyword evidence="2" id="KW-0808">Transferase</keyword>
<dbReference type="SUPFAM" id="SSF53448">
    <property type="entry name" value="Nucleotide-diphospho-sugar transferases"/>
    <property type="match status" value="1"/>
</dbReference>
<dbReference type="Gene3D" id="3.90.550.10">
    <property type="entry name" value="Spore Coat Polysaccharide Biosynthesis Protein SpsA, Chain A"/>
    <property type="match status" value="1"/>
</dbReference>
<dbReference type="GO" id="GO:0016757">
    <property type="term" value="F:glycosyltransferase activity"/>
    <property type="evidence" value="ECO:0007669"/>
    <property type="project" value="UniProtKB-KW"/>
</dbReference>
<dbReference type="Proteomes" id="UP001476807">
    <property type="component" value="Unassembled WGS sequence"/>
</dbReference>
<gene>
    <name evidence="2" type="ORF">ABS362_12200</name>
</gene>
<dbReference type="CDD" id="cd06433">
    <property type="entry name" value="GT_2_WfgS_like"/>
    <property type="match status" value="1"/>
</dbReference>
<dbReference type="RefSeq" id="WP_350412760.1">
    <property type="nucleotide sequence ID" value="NZ_JBEOKT010000010.1"/>
</dbReference>
<sequence>MKISILTPSFNSGAYLERAILSVLNQNYDNIEHVVVDGGSKDNTVEILRKYQHIKWVSEKDEGQSDAMNKAFSMSTGDILVYLNADDYFEPGVFHTVVTYFKRNPECEILVGNLYHETESTGEKRLMKYAHEYKKILLHFKYGFPFNPVAYFYKRNVQEKIGKFPVEEHYAMDYWFLLNAFKVSEVFKIDKVFGTFCKTGDNKTSDSDSKEICKGIAMQHIGKANRKILYNYNFHYLLDKVFMVKYYYKQPVKLFAFYLFFNKSISYKEYNKIGFKAAWGKKIK</sequence>
<evidence type="ECO:0000313" key="2">
    <source>
        <dbReference type="EMBL" id="MER2998310.1"/>
    </source>
</evidence>